<protein>
    <submittedName>
        <fullName evidence="2">Uncharacterized protein</fullName>
    </submittedName>
</protein>
<comment type="caution">
    <text evidence="2">The sequence shown here is derived from an EMBL/GenBank/DDBJ whole genome shotgun (WGS) entry which is preliminary data.</text>
</comment>
<feature type="region of interest" description="Disordered" evidence="1">
    <location>
        <begin position="236"/>
        <end position="292"/>
    </location>
</feature>
<feature type="region of interest" description="Disordered" evidence="1">
    <location>
        <begin position="1"/>
        <end position="145"/>
    </location>
</feature>
<evidence type="ECO:0000313" key="3">
    <source>
        <dbReference type="Proteomes" id="UP000077202"/>
    </source>
</evidence>
<feature type="compositionally biased region" description="Polar residues" evidence="1">
    <location>
        <begin position="58"/>
        <end position="70"/>
    </location>
</feature>
<feature type="compositionally biased region" description="Low complexity" evidence="1">
    <location>
        <begin position="1"/>
        <end position="15"/>
    </location>
</feature>
<proteinExistence type="predicted"/>
<name>A0A176W6Z9_MARPO</name>
<evidence type="ECO:0000313" key="2">
    <source>
        <dbReference type="EMBL" id="OAE27906.1"/>
    </source>
</evidence>
<dbReference type="Proteomes" id="UP000077202">
    <property type="component" value="Unassembled WGS sequence"/>
</dbReference>
<evidence type="ECO:0000256" key="1">
    <source>
        <dbReference type="SAM" id="MobiDB-lite"/>
    </source>
</evidence>
<dbReference type="EMBL" id="LVLJ01001803">
    <property type="protein sequence ID" value="OAE27906.1"/>
    <property type="molecule type" value="Genomic_DNA"/>
</dbReference>
<keyword evidence="3" id="KW-1185">Reference proteome</keyword>
<accession>A0A176W6Z9</accession>
<sequence>MLKYESSCESESTTSVIGFRKSDKVESEIQEEDAPQNLPQCDPAIPGLAGPYDFSLRSGLSNIPTGSGEASKSVPAADDEKQDGEAPRCRLEIVLADPPRVEDEEDIKRARHTNRQNVRIMPGGAKDREKSQGVSSVGSTELGGAEELEVAQVELGHISDSNDEDNAISGVEREQGLQSGELMQIFKLFNQEQNDLKRNGPSSDFHHAGASMELYERKYCNQTRGECEHQINYTSLATSPVPDTGEDKNVSSNNELGDKSSCNLESRIAQVTSSIPQTRSRKRKEATVMKGE</sequence>
<organism evidence="2 3">
    <name type="scientific">Marchantia polymorpha subsp. ruderalis</name>
    <dbReference type="NCBI Taxonomy" id="1480154"/>
    <lineage>
        <taxon>Eukaryota</taxon>
        <taxon>Viridiplantae</taxon>
        <taxon>Streptophyta</taxon>
        <taxon>Embryophyta</taxon>
        <taxon>Marchantiophyta</taxon>
        <taxon>Marchantiopsida</taxon>
        <taxon>Marchantiidae</taxon>
        <taxon>Marchantiales</taxon>
        <taxon>Marchantiaceae</taxon>
        <taxon>Marchantia</taxon>
    </lineage>
</organism>
<gene>
    <name evidence="2" type="ORF">AXG93_3309s1020</name>
</gene>
<reference evidence="2" key="1">
    <citation type="submission" date="2016-03" db="EMBL/GenBank/DDBJ databases">
        <title>Mechanisms controlling the formation of the plant cell surface in tip-growing cells are functionally conserved among land plants.</title>
        <authorList>
            <person name="Honkanen S."/>
            <person name="Jones V.A."/>
            <person name="Morieri G."/>
            <person name="Champion C."/>
            <person name="Hetherington A.J."/>
            <person name="Kelly S."/>
            <person name="Saint-Marcoux D."/>
            <person name="Proust H."/>
            <person name="Prescott H."/>
            <person name="Dolan L."/>
        </authorList>
    </citation>
    <scope>NUCLEOTIDE SEQUENCE [LARGE SCALE GENOMIC DNA]</scope>
    <source>
        <tissue evidence="2">Whole gametophyte</tissue>
    </source>
</reference>
<feature type="compositionally biased region" description="Polar residues" evidence="1">
    <location>
        <begin position="250"/>
        <end position="278"/>
    </location>
</feature>
<dbReference type="AlphaFoldDB" id="A0A176W6Z9"/>